<sequence>MAASTDSSLGRPPPSPLQIESLYAVFDNMTNEVIETSPAIAAGSSVAEAAMVEHIYIGDGYTYYPYINGTLDAMDLVGNSEIDDSNIIEPTIEDLSEKDRVELEARTRELHTLFLGRFTKAREGFDSSVPDLSGAKVTPSSPRMST</sequence>
<evidence type="ECO:0000256" key="1">
    <source>
        <dbReference type="SAM" id="MobiDB-lite"/>
    </source>
</evidence>
<dbReference type="Proteomes" id="UP000729402">
    <property type="component" value="Unassembled WGS sequence"/>
</dbReference>
<dbReference type="AlphaFoldDB" id="A0A8J5SQV0"/>
<evidence type="ECO:0000313" key="3">
    <source>
        <dbReference type="Proteomes" id="UP000729402"/>
    </source>
</evidence>
<accession>A0A8J5SQV0</accession>
<protein>
    <submittedName>
        <fullName evidence="2">Uncharacterized protein</fullName>
    </submittedName>
</protein>
<feature type="region of interest" description="Disordered" evidence="1">
    <location>
        <begin position="126"/>
        <end position="146"/>
    </location>
</feature>
<proteinExistence type="predicted"/>
<reference evidence="2" key="1">
    <citation type="journal article" date="2021" name="bioRxiv">
        <title>Whole Genome Assembly and Annotation of Northern Wild Rice, Zizania palustris L., Supports a Whole Genome Duplication in the Zizania Genus.</title>
        <authorList>
            <person name="Haas M."/>
            <person name="Kono T."/>
            <person name="Macchietto M."/>
            <person name="Millas R."/>
            <person name="McGilp L."/>
            <person name="Shao M."/>
            <person name="Duquette J."/>
            <person name="Hirsch C.N."/>
            <person name="Kimball J."/>
        </authorList>
    </citation>
    <scope>NUCLEOTIDE SEQUENCE</scope>
    <source>
        <tissue evidence="2">Fresh leaf tissue</tissue>
    </source>
</reference>
<keyword evidence="3" id="KW-1185">Reference proteome</keyword>
<dbReference type="EMBL" id="JAAALK010000285">
    <property type="protein sequence ID" value="KAG8065380.1"/>
    <property type="molecule type" value="Genomic_DNA"/>
</dbReference>
<comment type="caution">
    <text evidence="2">The sequence shown here is derived from an EMBL/GenBank/DDBJ whole genome shotgun (WGS) entry which is preliminary data.</text>
</comment>
<organism evidence="2 3">
    <name type="scientific">Zizania palustris</name>
    <name type="common">Northern wild rice</name>
    <dbReference type="NCBI Taxonomy" id="103762"/>
    <lineage>
        <taxon>Eukaryota</taxon>
        <taxon>Viridiplantae</taxon>
        <taxon>Streptophyta</taxon>
        <taxon>Embryophyta</taxon>
        <taxon>Tracheophyta</taxon>
        <taxon>Spermatophyta</taxon>
        <taxon>Magnoliopsida</taxon>
        <taxon>Liliopsida</taxon>
        <taxon>Poales</taxon>
        <taxon>Poaceae</taxon>
        <taxon>BOP clade</taxon>
        <taxon>Oryzoideae</taxon>
        <taxon>Oryzeae</taxon>
        <taxon>Zizaniinae</taxon>
        <taxon>Zizania</taxon>
    </lineage>
</organism>
<name>A0A8J5SQV0_ZIZPA</name>
<evidence type="ECO:0000313" key="2">
    <source>
        <dbReference type="EMBL" id="KAG8065380.1"/>
    </source>
</evidence>
<gene>
    <name evidence="2" type="ORF">GUJ93_ZPchr0004g39559</name>
</gene>
<reference evidence="2" key="2">
    <citation type="submission" date="2021-02" db="EMBL/GenBank/DDBJ databases">
        <authorList>
            <person name="Kimball J.A."/>
            <person name="Haas M.W."/>
            <person name="Macchietto M."/>
            <person name="Kono T."/>
            <person name="Duquette J."/>
            <person name="Shao M."/>
        </authorList>
    </citation>
    <scope>NUCLEOTIDE SEQUENCE</scope>
    <source>
        <tissue evidence="2">Fresh leaf tissue</tissue>
    </source>
</reference>